<dbReference type="PANTHER" id="PTHR30537">
    <property type="entry name" value="HTH-TYPE TRANSCRIPTIONAL REGULATOR"/>
    <property type="match status" value="1"/>
</dbReference>
<evidence type="ECO:0000256" key="1">
    <source>
        <dbReference type="ARBA" id="ARBA00009437"/>
    </source>
</evidence>
<dbReference type="InterPro" id="IPR000847">
    <property type="entry name" value="LysR_HTH_N"/>
</dbReference>
<keyword evidence="2" id="KW-0805">Transcription regulation</keyword>
<evidence type="ECO:0000256" key="4">
    <source>
        <dbReference type="ARBA" id="ARBA00023163"/>
    </source>
</evidence>
<dbReference type="Pfam" id="PF03466">
    <property type="entry name" value="LysR_substrate"/>
    <property type="match status" value="1"/>
</dbReference>
<accession>A0ABX8TGQ0</accession>
<evidence type="ECO:0000256" key="3">
    <source>
        <dbReference type="ARBA" id="ARBA00023125"/>
    </source>
</evidence>
<evidence type="ECO:0000259" key="5">
    <source>
        <dbReference type="PROSITE" id="PS50931"/>
    </source>
</evidence>
<evidence type="ECO:0000256" key="2">
    <source>
        <dbReference type="ARBA" id="ARBA00023015"/>
    </source>
</evidence>
<keyword evidence="7" id="KW-1185">Reference proteome</keyword>
<dbReference type="PANTHER" id="PTHR30537:SF3">
    <property type="entry name" value="TRANSCRIPTIONAL REGULATORY PROTEIN"/>
    <property type="match status" value="1"/>
</dbReference>
<dbReference type="GeneID" id="94377183"/>
<dbReference type="EMBL" id="CP080034">
    <property type="protein sequence ID" value="QYC10400.1"/>
    <property type="molecule type" value="Genomic_DNA"/>
</dbReference>
<evidence type="ECO:0000313" key="7">
    <source>
        <dbReference type="Proteomes" id="UP000824334"/>
    </source>
</evidence>
<dbReference type="Pfam" id="PF00126">
    <property type="entry name" value="HTH_1"/>
    <property type="match status" value="1"/>
</dbReference>
<organism evidence="6 7">
    <name type="scientific">Brevundimonas nasdae</name>
    <dbReference type="NCBI Taxonomy" id="172043"/>
    <lineage>
        <taxon>Bacteria</taxon>
        <taxon>Pseudomonadati</taxon>
        <taxon>Pseudomonadota</taxon>
        <taxon>Alphaproteobacteria</taxon>
        <taxon>Caulobacterales</taxon>
        <taxon>Caulobacteraceae</taxon>
        <taxon>Brevundimonas</taxon>
    </lineage>
</organism>
<dbReference type="InterPro" id="IPR005119">
    <property type="entry name" value="LysR_subst-bd"/>
</dbReference>
<comment type="similarity">
    <text evidence="1">Belongs to the LysR transcriptional regulatory family.</text>
</comment>
<proteinExistence type="inferred from homology"/>
<sequence>MFDWEDAHIFVEAARAGSLSRAAQRLGVDAATVGRRVSRLETTLKATLIVRSASGLQLTSAGAEFLDVIAAAERAMTAAAQLGLQDSAGGIVRISASEGFGSAILAPALPRLVEQRPDVRVELAANPGFLSPSRREVDLAVTLSPPDAARLWVEPLTGYQLALYAAPEYLARAGAPGSVEDLRGHAVVGYVDDLIYASELRYLDEVLPGLRPHLASSSIRAQREIIAAGGGIGVLPCFLAEGLTRLLPDAVLLTRRFWLSAHRDIHDTARLRAIRHWLRQLCADQANRLNPCGSTGG</sequence>
<gene>
    <name evidence="6" type="ORF">KWG56_17965</name>
</gene>
<feature type="domain" description="HTH lysR-type" evidence="5">
    <location>
        <begin position="2"/>
        <end position="59"/>
    </location>
</feature>
<reference evidence="6 7" key="1">
    <citation type="submission" date="2021-07" db="EMBL/GenBank/DDBJ databases">
        <title>Isolation and characterization of bacteria from a gold mining with a capacity of golden bioaccumulation.</title>
        <authorList>
            <person name="Yang X.J."/>
        </authorList>
    </citation>
    <scope>NUCLEOTIDE SEQUENCE [LARGE SCALE GENOMIC DNA]</scope>
    <source>
        <strain evidence="6 7">Au29</strain>
    </source>
</reference>
<dbReference type="RefSeq" id="WP_219353177.1">
    <property type="nucleotide sequence ID" value="NZ_CP080034.1"/>
</dbReference>
<dbReference type="Proteomes" id="UP000824334">
    <property type="component" value="Chromosome"/>
</dbReference>
<keyword evidence="4" id="KW-0804">Transcription</keyword>
<keyword evidence="3" id="KW-0238">DNA-binding</keyword>
<dbReference type="InterPro" id="IPR058163">
    <property type="entry name" value="LysR-type_TF_proteobact-type"/>
</dbReference>
<name>A0ABX8TGQ0_9CAUL</name>
<dbReference type="PROSITE" id="PS50931">
    <property type="entry name" value="HTH_LYSR"/>
    <property type="match status" value="1"/>
</dbReference>
<evidence type="ECO:0000313" key="6">
    <source>
        <dbReference type="EMBL" id="QYC10400.1"/>
    </source>
</evidence>
<protein>
    <submittedName>
        <fullName evidence="6">LysR family transcriptional regulator</fullName>
    </submittedName>
</protein>